<evidence type="ECO:0000256" key="9">
    <source>
        <dbReference type="RuleBase" id="RU369079"/>
    </source>
</evidence>
<keyword evidence="4 9" id="KW-0997">Cell inner membrane</keyword>
<dbReference type="PANTHER" id="PTHR35011:SF2">
    <property type="entry name" value="2,3-DIKETO-L-GULONATE TRAP TRANSPORTER SMALL PERMEASE PROTEIN YIAM"/>
    <property type="match status" value="1"/>
</dbReference>
<keyword evidence="3" id="KW-1003">Cell membrane</keyword>
<organism evidence="11 12">
    <name type="scientific">Vibrio quintilis</name>
    <dbReference type="NCBI Taxonomy" id="1117707"/>
    <lineage>
        <taxon>Bacteria</taxon>
        <taxon>Pseudomonadati</taxon>
        <taxon>Pseudomonadota</taxon>
        <taxon>Gammaproteobacteria</taxon>
        <taxon>Vibrionales</taxon>
        <taxon>Vibrionaceae</taxon>
        <taxon>Vibrio</taxon>
    </lineage>
</organism>
<dbReference type="Pfam" id="PF04290">
    <property type="entry name" value="DctQ"/>
    <property type="match status" value="1"/>
</dbReference>
<evidence type="ECO:0000313" key="12">
    <source>
        <dbReference type="Proteomes" id="UP000184600"/>
    </source>
</evidence>
<feature type="transmembrane region" description="Helical" evidence="9">
    <location>
        <begin position="7"/>
        <end position="28"/>
    </location>
</feature>
<name>A0A1M7Z159_9VIBR</name>
<dbReference type="InterPro" id="IPR055348">
    <property type="entry name" value="DctQ"/>
</dbReference>
<evidence type="ECO:0000256" key="1">
    <source>
        <dbReference type="ARBA" id="ARBA00004429"/>
    </source>
</evidence>
<dbReference type="Proteomes" id="UP000184600">
    <property type="component" value="Unassembled WGS sequence"/>
</dbReference>
<dbReference type="InterPro" id="IPR007387">
    <property type="entry name" value="TRAP_DctQ"/>
</dbReference>
<keyword evidence="2 9" id="KW-0813">Transport</keyword>
<keyword evidence="7 9" id="KW-0472">Membrane</keyword>
<protein>
    <recommendedName>
        <fullName evidence="9">TRAP transporter small permease protein</fullName>
    </recommendedName>
</protein>
<comment type="similarity">
    <text evidence="8 9">Belongs to the TRAP transporter small permease family.</text>
</comment>
<evidence type="ECO:0000256" key="2">
    <source>
        <dbReference type="ARBA" id="ARBA00022448"/>
    </source>
</evidence>
<evidence type="ECO:0000256" key="5">
    <source>
        <dbReference type="ARBA" id="ARBA00022692"/>
    </source>
</evidence>
<reference evidence="12" key="1">
    <citation type="submission" date="2016-12" db="EMBL/GenBank/DDBJ databases">
        <authorList>
            <person name="Rodrigo-Torres L."/>
            <person name="Arahal R.D."/>
            <person name="Lucena T."/>
        </authorList>
    </citation>
    <scope>NUCLEOTIDE SEQUENCE [LARGE SCALE GENOMIC DNA]</scope>
</reference>
<dbReference type="OrthoDB" id="6104548at2"/>
<accession>A0A1M7Z159</accession>
<dbReference type="PANTHER" id="PTHR35011">
    <property type="entry name" value="2,3-DIKETO-L-GULONATE TRAP TRANSPORTER SMALL PERMEASE PROTEIN YIAM"/>
    <property type="match status" value="1"/>
</dbReference>
<dbReference type="GO" id="GO:0015740">
    <property type="term" value="P:C4-dicarboxylate transport"/>
    <property type="evidence" value="ECO:0007669"/>
    <property type="project" value="TreeGrafter"/>
</dbReference>
<comment type="subunit">
    <text evidence="9">The complex comprises the extracytoplasmic solute receptor protein and the two transmembrane proteins.</text>
</comment>
<evidence type="ECO:0000313" key="11">
    <source>
        <dbReference type="EMBL" id="SHO58416.1"/>
    </source>
</evidence>
<keyword evidence="12" id="KW-1185">Reference proteome</keyword>
<dbReference type="AlphaFoldDB" id="A0A1M7Z159"/>
<evidence type="ECO:0000256" key="7">
    <source>
        <dbReference type="ARBA" id="ARBA00023136"/>
    </source>
</evidence>
<evidence type="ECO:0000256" key="6">
    <source>
        <dbReference type="ARBA" id="ARBA00022989"/>
    </source>
</evidence>
<proteinExistence type="inferred from homology"/>
<comment type="function">
    <text evidence="9">Part of the tripartite ATP-independent periplasmic (TRAP) transport system.</text>
</comment>
<dbReference type="EMBL" id="FRFG01000063">
    <property type="protein sequence ID" value="SHO58416.1"/>
    <property type="molecule type" value="Genomic_DNA"/>
</dbReference>
<feature type="domain" description="Tripartite ATP-independent periplasmic transporters DctQ component" evidence="10">
    <location>
        <begin position="21"/>
        <end position="147"/>
    </location>
</feature>
<comment type="subcellular location">
    <subcellularLocation>
        <location evidence="1 9">Cell inner membrane</location>
        <topology evidence="1 9">Multi-pass membrane protein</topology>
    </subcellularLocation>
</comment>
<dbReference type="GO" id="GO:0022857">
    <property type="term" value="F:transmembrane transporter activity"/>
    <property type="evidence" value="ECO:0007669"/>
    <property type="project" value="UniProtKB-UniRule"/>
</dbReference>
<feature type="transmembrane region" description="Helical" evidence="9">
    <location>
        <begin position="121"/>
        <end position="144"/>
    </location>
</feature>
<dbReference type="STRING" id="1117707.VQ7734_04188"/>
<keyword evidence="6 9" id="KW-1133">Transmembrane helix</keyword>
<gene>
    <name evidence="11" type="ORF">VQ7734_04188</name>
</gene>
<evidence type="ECO:0000256" key="8">
    <source>
        <dbReference type="ARBA" id="ARBA00038436"/>
    </source>
</evidence>
<feature type="transmembrane region" description="Helical" evidence="9">
    <location>
        <begin position="40"/>
        <end position="58"/>
    </location>
</feature>
<dbReference type="RefSeq" id="WP_073585862.1">
    <property type="nucleotide sequence ID" value="NZ_AP024898.1"/>
</dbReference>
<evidence type="ECO:0000259" key="10">
    <source>
        <dbReference type="Pfam" id="PF04290"/>
    </source>
</evidence>
<sequence>MERLFKYLLTGLMGIVAFSQFIQVITRYVFEVPVMGLEEIAIIPTLWMYMLGAVNASREDTQIRANVLEIFIKTEWGHTLLALIGEIISLIVSLWLTYWAWDYFKYALRVQKETPTLYIPAVIYECSLFIGLALICGFILVHIVRLSKKLARPQLTAEEGVNHG</sequence>
<feature type="transmembrane region" description="Helical" evidence="9">
    <location>
        <begin position="79"/>
        <end position="101"/>
    </location>
</feature>
<evidence type="ECO:0000256" key="3">
    <source>
        <dbReference type="ARBA" id="ARBA00022475"/>
    </source>
</evidence>
<dbReference type="GO" id="GO:0005886">
    <property type="term" value="C:plasma membrane"/>
    <property type="evidence" value="ECO:0007669"/>
    <property type="project" value="UniProtKB-SubCell"/>
</dbReference>
<keyword evidence="5 9" id="KW-0812">Transmembrane</keyword>
<evidence type="ECO:0000256" key="4">
    <source>
        <dbReference type="ARBA" id="ARBA00022519"/>
    </source>
</evidence>